<keyword evidence="12" id="KW-1185">Reference proteome</keyword>
<evidence type="ECO:0000256" key="7">
    <source>
        <dbReference type="ARBA" id="ARBA00023237"/>
    </source>
</evidence>
<keyword evidence="6 8" id="KW-0472">Membrane</keyword>
<evidence type="ECO:0000313" key="11">
    <source>
        <dbReference type="EMBL" id="QWG06328.1"/>
    </source>
</evidence>
<comment type="subcellular location">
    <subcellularLocation>
        <location evidence="1 8">Cell outer membrane</location>
        <topology evidence="1 8">Multi-pass membrane protein</topology>
    </subcellularLocation>
</comment>
<dbReference type="InterPro" id="IPR008969">
    <property type="entry name" value="CarboxyPept-like_regulatory"/>
</dbReference>
<proteinExistence type="inferred from homology"/>
<dbReference type="Pfam" id="PF13715">
    <property type="entry name" value="CarbopepD_reg_2"/>
    <property type="match status" value="1"/>
</dbReference>
<name>A0ABX8GRX0_9BACT</name>
<dbReference type="EMBL" id="CP076128">
    <property type="protein sequence ID" value="QWG06328.1"/>
    <property type="molecule type" value="Genomic_DNA"/>
</dbReference>
<dbReference type="InterPro" id="IPR012910">
    <property type="entry name" value="Plug_dom"/>
</dbReference>
<dbReference type="Gene3D" id="2.40.170.20">
    <property type="entry name" value="TonB-dependent receptor, beta-barrel domain"/>
    <property type="match status" value="1"/>
</dbReference>
<dbReference type="Gene3D" id="2.60.40.1120">
    <property type="entry name" value="Carboxypeptidase-like, regulatory domain"/>
    <property type="match status" value="1"/>
</dbReference>
<gene>
    <name evidence="11" type="ORF">KM029_13430</name>
</gene>
<keyword evidence="4 8" id="KW-0812">Transmembrane</keyword>
<evidence type="ECO:0000256" key="4">
    <source>
        <dbReference type="ARBA" id="ARBA00022692"/>
    </source>
</evidence>
<evidence type="ECO:0000256" key="9">
    <source>
        <dbReference type="SAM" id="SignalP"/>
    </source>
</evidence>
<dbReference type="PANTHER" id="PTHR30069:SF29">
    <property type="entry name" value="HEMOGLOBIN AND HEMOGLOBIN-HAPTOGLOBIN-BINDING PROTEIN 1-RELATED"/>
    <property type="match status" value="1"/>
</dbReference>
<dbReference type="InterPro" id="IPR039426">
    <property type="entry name" value="TonB-dep_rcpt-like"/>
</dbReference>
<keyword evidence="5 9" id="KW-0732">Signal</keyword>
<evidence type="ECO:0000259" key="10">
    <source>
        <dbReference type="Pfam" id="PF07715"/>
    </source>
</evidence>
<reference evidence="11 12" key="1">
    <citation type="submission" date="2021-05" db="EMBL/GenBank/DDBJ databases">
        <title>Comparative genomic studies on the polysaccharide-degrading batcterial strains of the Flammeovirga genus.</title>
        <authorList>
            <person name="Zewei F."/>
            <person name="Zheng Z."/>
            <person name="Yu L."/>
            <person name="Ruyue G."/>
            <person name="Yanhong M."/>
            <person name="Yuanyuan C."/>
            <person name="Jingyan G."/>
            <person name="Wenjun H."/>
        </authorList>
    </citation>
    <scope>NUCLEOTIDE SEQUENCE [LARGE SCALE GENOMIC DNA]</scope>
    <source>
        <strain evidence="11 12">YS10</strain>
    </source>
</reference>
<protein>
    <submittedName>
        <fullName evidence="11">TonB-dependent receptor</fullName>
    </submittedName>
</protein>
<keyword evidence="7 8" id="KW-0998">Cell outer membrane</keyword>
<keyword evidence="11" id="KW-0675">Receptor</keyword>
<dbReference type="SUPFAM" id="SSF56935">
    <property type="entry name" value="Porins"/>
    <property type="match status" value="1"/>
</dbReference>
<feature type="chain" id="PRO_5047192042" evidence="9">
    <location>
        <begin position="22"/>
        <end position="996"/>
    </location>
</feature>
<dbReference type="InterPro" id="IPR036942">
    <property type="entry name" value="Beta-barrel_TonB_sf"/>
</dbReference>
<keyword evidence="3 8" id="KW-1134">Transmembrane beta strand</keyword>
<feature type="domain" description="TonB-dependent receptor plug" evidence="10">
    <location>
        <begin position="117"/>
        <end position="242"/>
    </location>
</feature>
<dbReference type="PROSITE" id="PS52016">
    <property type="entry name" value="TONB_DEPENDENT_REC_3"/>
    <property type="match status" value="1"/>
</dbReference>
<keyword evidence="2 8" id="KW-0813">Transport</keyword>
<evidence type="ECO:0000313" key="12">
    <source>
        <dbReference type="Proteomes" id="UP000682802"/>
    </source>
</evidence>
<dbReference type="InterPro" id="IPR037066">
    <property type="entry name" value="Plug_dom_sf"/>
</dbReference>
<evidence type="ECO:0000256" key="2">
    <source>
        <dbReference type="ARBA" id="ARBA00022448"/>
    </source>
</evidence>
<dbReference type="Pfam" id="PF07715">
    <property type="entry name" value="Plug"/>
    <property type="match status" value="1"/>
</dbReference>
<organism evidence="11 12">
    <name type="scientific">Flammeovirga kamogawensis</name>
    <dbReference type="NCBI Taxonomy" id="373891"/>
    <lineage>
        <taxon>Bacteria</taxon>
        <taxon>Pseudomonadati</taxon>
        <taxon>Bacteroidota</taxon>
        <taxon>Cytophagia</taxon>
        <taxon>Cytophagales</taxon>
        <taxon>Flammeovirgaceae</taxon>
        <taxon>Flammeovirga</taxon>
    </lineage>
</organism>
<dbReference type="InterPro" id="IPR023997">
    <property type="entry name" value="TonB-dep_OMP_SusC/RagA_CS"/>
</dbReference>
<dbReference type="PANTHER" id="PTHR30069">
    <property type="entry name" value="TONB-DEPENDENT OUTER MEMBRANE RECEPTOR"/>
    <property type="match status" value="1"/>
</dbReference>
<dbReference type="SUPFAM" id="SSF49464">
    <property type="entry name" value="Carboxypeptidase regulatory domain-like"/>
    <property type="match status" value="1"/>
</dbReference>
<comment type="similarity">
    <text evidence="8">Belongs to the TonB-dependent receptor family.</text>
</comment>
<accession>A0ABX8GRX0</accession>
<evidence type="ECO:0000256" key="6">
    <source>
        <dbReference type="ARBA" id="ARBA00023136"/>
    </source>
</evidence>
<evidence type="ECO:0000256" key="5">
    <source>
        <dbReference type="ARBA" id="ARBA00022729"/>
    </source>
</evidence>
<evidence type="ECO:0000256" key="8">
    <source>
        <dbReference type="PROSITE-ProRule" id="PRU01360"/>
    </source>
</evidence>
<evidence type="ECO:0000256" key="3">
    <source>
        <dbReference type="ARBA" id="ARBA00022452"/>
    </source>
</evidence>
<feature type="signal peptide" evidence="9">
    <location>
        <begin position="1"/>
        <end position="21"/>
    </location>
</feature>
<dbReference type="RefSeq" id="WP_144073748.1">
    <property type="nucleotide sequence ID" value="NZ_CP076128.1"/>
</dbReference>
<sequence>MKFRLLTLVISLLLMTNVLQAQDRVVKGIVKESGSEEPLPGVNVLIQGTSTGSTTDFNGEFSLSIPEGSTLVFSYVGYMAQEVVVGNQSVINVSLEVDAEQLEEVVVTALGVERSSKSLTYSTQSVSSEELTTVKDPNMMNALSGKVAGLQVNKSGSGAGGSVKITLRGNTSVAGSNSPLYVVDGMPLAGSGATQANNAIDDAGRDGGDGVSNLNPEDIESINVLKGAAASALYGSQAANGVILITTKKGHAGHSKITFSSNFTVDSPMLLPETQSKYNIDGSAVTGESLNSEDFFKNGLTWVNAISATKGGENSQTYLSYAYTDAQGVIETNTFNKHNFTARNTSKMYDGKLELSAGINYIHQEGNNRPGVGTPMNAIASALLSPRGISKSDMQNYEVYDPVRKIYVQNWQENDTQYLTDNPYWVLNRNMIEETRDRFIVTGKAKYNISDWLWAQGRISIDNTTDVWDRKAYATTNTTSVGFNENGITNGGYFRDDFNNNQVYADAIINGNKKFGNLSITGLLGTSITDQKTYLKRIDTGRGTLKFANLFSSSALPDGNSIVYEQTQRQVQSVFGSFQFGFKDMVFLDVTGRNDWSSTLPEKNNSYFYPSVGLTAVLNEMVKMPEVISLAKIRGTYTMLGNDAPFGVTTVQHTINPYTGSLERANTAPFGDLKPESSRSLELGAELEMFNGLLYFDFNYYKTNTEDQLIRVLAPSGSEYTYNYVNTGNIQNQGYEIALTAIPVSKGDVTWTTTFNFSKNENKVVELYSDDPERIEWLTDGANAAYSLGLKQGGSYGDIYGYDFAREEDGTMSIDSETGLPYRGAERVKVGNSNPDFMLGWSNSVKYKNFTLNMLIDGKFGGEIVSFTQSYMDSRGTSKSWADAVEGGTVTVEGVELPALDYYATVSGRDGVTSQYVYDATNIRLRELSVAYTFAQNFGVFEDLTLSAVGRNLFFFYNNAPFDPDITSSSGNGMQGLDFFGVPATRSFGMNLRVNF</sequence>
<dbReference type="Gene3D" id="2.170.130.10">
    <property type="entry name" value="TonB-dependent receptor, plug domain"/>
    <property type="match status" value="1"/>
</dbReference>
<dbReference type="NCBIfam" id="TIGR04057">
    <property type="entry name" value="SusC_RagA_signa"/>
    <property type="match status" value="1"/>
</dbReference>
<evidence type="ECO:0000256" key="1">
    <source>
        <dbReference type="ARBA" id="ARBA00004571"/>
    </source>
</evidence>
<dbReference type="Proteomes" id="UP000682802">
    <property type="component" value="Chromosome 1"/>
</dbReference>